<evidence type="ECO:0000313" key="2">
    <source>
        <dbReference type="EMBL" id="GBP68633.1"/>
    </source>
</evidence>
<feature type="region of interest" description="Disordered" evidence="1">
    <location>
        <begin position="1"/>
        <end position="23"/>
    </location>
</feature>
<dbReference type="AlphaFoldDB" id="A0A4C1XZS7"/>
<protein>
    <submittedName>
        <fullName evidence="2">Uncharacterized protein</fullName>
    </submittedName>
</protein>
<name>A0A4C1XZS7_EUMVA</name>
<accession>A0A4C1XZS7</accession>
<organism evidence="2 3">
    <name type="scientific">Eumeta variegata</name>
    <name type="common">Bagworm moth</name>
    <name type="synonym">Eumeta japonica</name>
    <dbReference type="NCBI Taxonomy" id="151549"/>
    <lineage>
        <taxon>Eukaryota</taxon>
        <taxon>Metazoa</taxon>
        <taxon>Ecdysozoa</taxon>
        <taxon>Arthropoda</taxon>
        <taxon>Hexapoda</taxon>
        <taxon>Insecta</taxon>
        <taxon>Pterygota</taxon>
        <taxon>Neoptera</taxon>
        <taxon>Endopterygota</taxon>
        <taxon>Lepidoptera</taxon>
        <taxon>Glossata</taxon>
        <taxon>Ditrysia</taxon>
        <taxon>Tineoidea</taxon>
        <taxon>Psychidae</taxon>
        <taxon>Oiketicinae</taxon>
        <taxon>Eumeta</taxon>
    </lineage>
</organism>
<comment type="caution">
    <text evidence="2">The sequence shown here is derived from an EMBL/GenBank/DDBJ whole genome shotgun (WGS) entry which is preliminary data.</text>
</comment>
<proteinExistence type="predicted"/>
<reference evidence="2 3" key="1">
    <citation type="journal article" date="2019" name="Commun. Biol.">
        <title>The bagworm genome reveals a unique fibroin gene that provides high tensile strength.</title>
        <authorList>
            <person name="Kono N."/>
            <person name="Nakamura H."/>
            <person name="Ohtoshi R."/>
            <person name="Tomita M."/>
            <person name="Numata K."/>
            <person name="Arakawa K."/>
        </authorList>
    </citation>
    <scope>NUCLEOTIDE SEQUENCE [LARGE SCALE GENOMIC DNA]</scope>
</reference>
<sequence length="203" mass="22849">MGILQLGEQNSKTSTEERLKSNTTKHWSTLRNKFAKEIIVIELAAYEKNSSERERINLRSTSLALSDSGHAHDAPPPNPSFKRFHSLKHSPNEKFHAVYRWRTPFDIPDVVRFSDIGYLHNLPRFETGLGRLAGGGGCVHLCASYLYRCDPSGEASAVWANMGPVRLSAYLQVLTRPFGRHVAHGRPQIIERFTKLNATPPET</sequence>
<evidence type="ECO:0000256" key="1">
    <source>
        <dbReference type="SAM" id="MobiDB-lite"/>
    </source>
</evidence>
<evidence type="ECO:0000313" key="3">
    <source>
        <dbReference type="Proteomes" id="UP000299102"/>
    </source>
</evidence>
<gene>
    <name evidence="2" type="ORF">EVAR_43964_1</name>
</gene>
<keyword evidence="3" id="KW-1185">Reference proteome</keyword>
<dbReference type="Proteomes" id="UP000299102">
    <property type="component" value="Unassembled WGS sequence"/>
</dbReference>
<dbReference type="EMBL" id="BGZK01001018">
    <property type="protein sequence ID" value="GBP68633.1"/>
    <property type="molecule type" value="Genomic_DNA"/>
</dbReference>